<dbReference type="EMBL" id="VSRR010010519">
    <property type="protein sequence ID" value="MPC51936.1"/>
    <property type="molecule type" value="Genomic_DNA"/>
</dbReference>
<name>A0A5B7G2C0_PORTR</name>
<dbReference type="Proteomes" id="UP000324222">
    <property type="component" value="Unassembled WGS sequence"/>
</dbReference>
<organism evidence="1 2">
    <name type="scientific">Portunus trituberculatus</name>
    <name type="common">Swimming crab</name>
    <name type="synonym">Neptunus trituberculatus</name>
    <dbReference type="NCBI Taxonomy" id="210409"/>
    <lineage>
        <taxon>Eukaryota</taxon>
        <taxon>Metazoa</taxon>
        <taxon>Ecdysozoa</taxon>
        <taxon>Arthropoda</taxon>
        <taxon>Crustacea</taxon>
        <taxon>Multicrustacea</taxon>
        <taxon>Malacostraca</taxon>
        <taxon>Eumalacostraca</taxon>
        <taxon>Eucarida</taxon>
        <taxon>Decapoda</taxon>
        <taxon>Pleocyemata</taxon>
        <taxon>Brachyura</taxon>
        <taxon>Eubrachyura</taxon>
        <taxon>Portunoidea</taxon>
        <taxon>Portunidae</taxon>
        <taxon>Portuninae</taxon>
        <taxon>Portunus</taxon>
    </lineage>
</organism>
<comment type="caution">
    <text evidence="1">The sequence shown here is derived from an EMBL/GenBank/DDBJ whole genome shotgun (WGS) entry which is preliminary data.</text>
</comment>
<reference evidence="1 2" key="1">
    <citation type="submission" date="2019-05" db="EMBL/GenBank/DDBJ databases">
        <title>Another draft genome of Portunus trituberculatus and its Hox gene families provides insights of decapod evolution.</title>
        <authorList>
            <person name="Jeong J.-H."/>
            <person name="Song I."/>
            <person name="Kim S."/>
            <person name="Choi T."/>
            <person name="Kim D."/>
            <person name="Ryu S."/>
            <person name="Kim W."/>
        </authorList>
    </citation>
    <scope>NUCLEOTIDE SEQUENCE [LARGE SCALE GENOMIC DNA]</scope>
    <source>
        <tissue evidence="1">Muscle</tissue>
    </source>
</reference>
<dbReference type="AlphaFoldDB" id="A0A5B7G2C0"/>
<sequence length="95" mass="9912">MVGDAGVVCPLQLSRVQSTGPSLCCSQVTQPSGAAVMCKVIRLTQNLSRVGPLTWVAGGPIRVSYTQLLQTVVAHVPLGEVRSSPPILVTTLCIV</sequence>
<accession>A0A5B7G2C0</accession>
<keyword evidence="2" id="KW-1185">Reference proteome</keyword>
<gene>
    <name evidence="1" type="ORF">E2C01_045794</name>
</gene>
<protein>
    <submittedName>
        <fullName evidence="1">Uncharacterized protein</fullName>
    </submittedName>
</protein>
<evidence type="ECO:0000313" key="2">
    <source>
        <dbReference type="Proteomes" id="UP000324222"/>
    </source>
</evidence>
<proteinExistence type="predicted"/>
<evidence type="ECO:0000313" key="1">
    <source>
        <dbReference type="EMBL" id="MPC51936.1"/>
    </source>
</evidence>